<feature type="transmembrane region" description="Helical" evidence="1">
    <location>
        <begin position="75"/>
        <end position="94"/>
    </location>
</feature>
<feature type="non-terminal residue" evidence="2">
    <location>
        <position position="1"/>
    </location>
</feature>
<gene>
    <name evidence="2" type="ORF">PCOR1329_LOCUS6572</name>
</gene>
<evidence type="ECO:0000313" key="3">
    <source>
        <dbReference type="Proteomes" id="UP001189429"/>
    </source>
</evidence>
<accession>A0ABN9PW60</accession>
<keyword evidence="1" id="KW-0812">Transmembrane</keyword>
<reference evidence="2" key="1">
    <citation type="submission" date="2023-10" db="EMBL/GenBank/DDBJ databases">
        <authorList>
            <person name="Chen Y."/>
            <person name="Shah S."/>
            <person name="Dougan E. K."/>
            <person name="Thang M."/>
            <person name="Chan C."/>
        </authorList>
    </citation>
    <scope>NUCLEOTIDE SEQUENCE [LARGE SCALE GENOMIC DNA]</scope>
</reference>
<evidence type="ECO:0008006" key="4">
    <source>
        <dbReference type="Google" id="ProtNLM"/>
    </source>
</evidence>
<evidence type="ECO:0000313" key="2">
    <source>
        <dbReference type="EMBL" id="CAK0797515.1"/>
    </source>
</evidence>
<comment type="caution">
    <text evidence="2">The sequence shown here is derived from an EMBL/GenBank/DDBJ whole genome shotgun (WGS) entry which is preliminary data.</text>
</comment>
<dbReference type="EMBL" id="CAUYUJ010001767">
    <property type="protein sequence ID" value="CAK0797515.1"/>
    <property type="molecule type" value="Genomic_DNA"/>
</dbReference>
<keyword evidence="1" id="KW-1133">Transmembrane helix</keyword>
<protein>
    <recommendedName>
        <fullName evidence="4">Membrane magnesium transporter</fullName>
    </recommendedName>
</protein>
<name>A0ABN9PW60_9DINO</name>
<evidence type="ECO:0000256" key="1">
    <source>
        <dbReference type="SAM" id="Phobius"/>
    </source>
</evidence>
<dbReference type="Proteomes" id="UP001189429">
    <property type="component" value="Unassembled WGS sequence"/>
</dbReference>
<sequence length="113" mass="11481">EQPAPAGEPSPAGARAPFGALQSVLVNVLLTILVLFMVLVCTGELAPAGNASASSGTCEQADGCAYTRCEMRRDLRAVASFLLGAALCSVISRVRGGESESAAGKMSLSHCVL</sequence>
<proteinExistence type="predicted"/>
<keyword evidence="1" id="KW-0472">Membrane</keyword>
<keyword evidence="3" id="KW-1185">Reference proteome</keyword>
<organism evidence="2 3">
    <name type="scientific">Prorocentrum cordatum</name>
    <dbReference type="NCBI Taxonomy" id="2364126"/>
    <lineage>
        <taxon>Eukaryota</taxon>
        <taxon>Sar</taxon>
        <taxon>Alveolata</taxon>
        <taxon>Dinophyceae</taxon>
        <taxon>Prorocentrales</taxon>
        <taxon>Prorocentraceae</taxon>
        <taxon>Prorocentrum</taxon>
    </lineage>
</organism>
<feature type="transmembrane region" description="Helical" evidence="1">
    <location>
        <begin position="20"/>
        <end position="40"/>
    </location>
</feature>